<sequence length="50" mass="5738">MGRSHSLHKYFGQVGVTIILLLCGGDKSTQKQDIDQAQKYWKHYRTSENA</sequence>
<evidence type="ECO:0008006" key="3">
    <source>
        <dbReference type="Google" id="ProtNLM"/>
    </source>
</evidence>
<dbReference type="Proteomes" id="UP000184550">
    <property type="component" value="Unassembled WGS sequence"/>
</dbReference>
<organism evidence="1 2">
    <name type="scientific">Planktothrix serta PCC 8927</name>
    <dbReference type="NCBI Taxonomy" id="671068"/>
    <lineage>
        <taxon>Bacteria</taxon>
        <taxon>Bacillati</taxon>
        <taxon>Cyanobacteriota</taxon>
        <taxon>Cyanophyceae</taxon>
        <taxon>Oscillatoriophycideae</taxon>
        <taxon>Oscillatoriales</taxon>
        <taxon>Microcoleaceae</taxon>
        <taxon>Planktothrix</taxon>
    </lineage>
</organism>
<evidence type="ECO:0000313" key="2">
    <source>
        <dbReference type="Proteomes" id="UP000184550"/>
    </source>
</evidence>
<accession>A0A7Z9DW23</accession>
<proteinExistence type="predicted"/>
<protein>
    <recommendedName>
        <fullName evidence="3">Addiction module killer protein</fullName>
    </recommendedName>
</protein>
<dbReference type="AlphaFoldDB" id="A0A7Z9DW23"/>
<gene>
    <name evidence="1" type="ORF">PL8927_290020</name>
</gene>
<name>A0A7Z9DW23_9CYAN</name>
<evidence type="ECO:0000313" key="1">
    <source>
        <dbReference type="EMBL" id="VXD14616.1"/>
    </source>
</evidence>
<reference evidence="1" key="1">
    <citation type="submission" date="2019-10" db="EMBL/GenBank/DDBJ databases">
        <authorList>
            <consortium name="Genoscope - CEA"/>
            <person name="William W."/>
        </authorList>
    </citation>
    <scope>NUCLEOTIDE SEQUENCE [LARGE SCALE GENOMIC DNA]</scope>
    <source>
        <strain evidence="1">BBR_PRJEB10992</strain>
    </source>
</reference>
<dbReference type="EMBL" id="CZCU02000101">
    <property type="protein sequence ID" value="VXD14616.1"/>
    <property type="molecule type" value="Genomic_DNA"/>
</dbReference>
<comment type="caution">
    <text evidence="1">The sequence shown here is derived from an EMBL/GenBank/DDBJ whole genome shotgun (WGS) entry which is preliminary data.</text>
</comment>
<keyword evidence="2" id="KW-1185">Reference proteome</keyword>